<sequence length="551" mass="60799">MGNNPSRSAHHPLPHSQPHTEPPVHSAQLHLQRHHSSPAQQPQQNQQQNQQQQLPQQHQQLQLYSHLHPFPYPPYSNPHSHQPPHSHSPRREPRRRDSLNALSSQKATAAPPSESLASATAHTAQQHRVLYSRHRQRSRTLHAPTAAAPENMGNEQSREQRQVESHGVNVVSPTKPQLAQVSEPVPVPLSAASSDRSSRYESPPIEHSAPPQISSDPQHLPPSQTHRPPRLPLPIEEEVHTPGSPIISPTDLIPLALDPDSIEGALPRRTSVLSSTTVDEDEVVDDLGQYSIYGGVRKTIPTPIEWKQGGNKVYVTGTFTGWNRKFRLHKSASKDGLSAIIQLPPGTHHIKFIVDGEMRTSDHLPTAVDYANILVNYLEVSADDIPPDEPSKPVDVPNSNHPGVYPSQVVPPASGSKPKEQGADPSKEALQPAQPSAQVPPPPPRRYTREIPKYLLDFDQPEDSPEYLRSAAAISNLPLPPSLPMFLSKVILNGTTPMKDDSSVLNIPNHVVLNHLATSSIKNNVLAVSATTRYKRKYVTTILYKETNESE</sequence>
<protein>
    <recommendedName>
        <fullName evidence="5">Association with the SNF1 complex (ASC) domain-containing protein</fullName>
    </recommendedName>
</protein>
<dbReference type="InterPro" id="IPR006828">
    <property type="entry name" value="ASC_dom"/>
</dbReference>
<dbReference type="GO" id="GO:0007165">
    <property type="term" value="P:signal transduction"/>
    <property type="evidence" value="ECO:0007669"/>
    <property type="project" value="UniProtKB-ARBA"/>
</dbReference>
<evidence type="ECO:0000256" key="2">
    <source>
        <dbReference type="ARBA" id="ARBA00010926"/>
    </source>
</evidence>
<dbReference type="Proteomes" id="UP000698800">
    <property type="component" value="Unassembled WGS sequence"/>
</dbReference>
<dbReference type="GO" id="GO:0005634">
    <property type="term" value="C:nucleus"/>
    <property type="evidence" value="ECO:0007669"/>
    <property type="project" value="TreeGrafter"/>
</dbReference>
<feature type="region of interest" description="Disordered" evidence="4">
    <location>
        <begin position="1"/>
        <end position="235"/>
    </location>
</feature>
<name>A0A9P8I388_9PEZI</name>
<dbReference type="InterPro" id="IPR050827">
    <property type="entry name" value="CRP1_MDG1_kinase"/>
</dbReference>
<evidence type="ECO:0000313" key="6">
    <source>
        <dbReference type="EMBL" id="KAH0537840.1"/>
    </source>
</evidence>
<feature type="compositionally biased region" description="Polar residues" evidence="4">
    <location>
        <begin position="171"/>
        <end position="180"/>
    </location>
</feature>
<comment type="similarity">
    <text evidence="2">Belongs to the 5'-AMP-activated protein kinase beta subunit family.</text>
</comment>
<feature type="domain" description="Association with the SNF1 complex (ASC)" evidence="5">
    <location>
        <begin position="440"/>
        <end position="547"/>
    </location>
</feature>
<reference evidence="6" key="1">
    <citation type="submission" date="2021-03" db="EMBL/GenBank/DDBJ databases">
        <title>Comparative genomics and phylogenomic investigation of the class Geoglossomycetes provide insights into ecological specialization and systematics.</title>
        <authorList>
            <person name="Melie T."/>
            <person name="Pirro S."/>
            <person name="Miller A.N."/>
            <person name="Quandt A."/>
        </authorList>
    </citation>
    <scope>NUCLEOTIDE SEQUENCE</scope>
    <source>
        <strain evidence="6">GBOQ0MN5Z8</strain>
    </source>
</reference>
<feature type="compositionally biased region" description="Polar residues" evidence="4">
    <location>
        <begin position="115"/>
        <end position="126"/>
    </location>
</feature>
<organism evidence="6 7">
    <name type="scientific">Glutinoglossum americanum</name>
    <dbReference type="NCBI Taxonomy" id="1670608"/>
    <lineage>
        <taxon>Eukaryota</taxon>
        <taxon>Fungi</taxon>
        <taxon>Dikarya</taxon>
        <taxon>Ascomycota</taxon>
        <taxon>Pezizomycotina</taxon>
        <taxon>Geoglossomycetes</taxon>
        <taxon>Geoglossales</taxon>
        <taxon>Geoglossaceae</taxon>
        <taxon>Glutinoglossum</taxon>
    </lineage>
</organism>
<feature type="compositionally biased region" description="Basic residues" evidence="4">
    <location>
        <begin position="130"/>
        <end position="140"/>
    </location>
</feature>
<accession>A0A9P8I388</accession>
<dbReference type="SMART" id="SM01010">
    <property type="entry name" value="AMPKBI"/>
    <property type="match status" value="1"/>
</dbReference>
<evidence type="ECO:0000256" key="3">
    <source>
        <dbReference type="ARBA" id="ARBA00022490"/>
    </source>
</evidence>
<dbReference type="OrthoDB" id="531008at2759"/>
<feature type="region of interest" description="Disordered" evidence="4">
    <location>
        <begin position="384"/>
        <end position="448"/>
    </location>
</feature>
<dbReference type="CDD" id="cd02859">
    <property type="entry name" value="E_set_AMPKbeta_like_N"/>
    <property type="match status" value="1"/>
</dbReference>
<feature type="compositionally biased region" description="Polar residues" evidence="4">
    <location>
        <begin position="211"/>
        <end position="226"/>
    </location>
</feature>
<dbReference type="PANTHER" id="PTHR10343:SF84">
    <property type="entry name" value="5'-AMP-ACTIVATED PROTEIN KINASE SUBUNIT BETA-1"/>
    <property type="match status" value="1"/>
</dbReference>
<dbReference type="FunFam" id="2.60.40.10:FF:000562">
    <property type="entry name" value="Snf1 kinase complex beta-subunit Gal83"/>
    <property type="match status" value="1"/>
</dbReference>
<gene>
    <name evidence="6" type="ORF">FGG08_005453</name>
</gene>
<dbReference type="PANTHER" id="PTHR10343">
    <property type="entry name" value="5'-AMP-ACTIVATED PROTEIN KINASE , BETA SUBUNIT"/>
    <property type="match status" value="1"/>
</dbReference>
<dbReference type="InterPro" id="IPR037256">
    <property type="entry name" value="ASC_dom_sf"/>
</dbReference>
<dbReference type="InterPro" id="IPR032640">
    <property type="entry name" value="AMPK1_CBM"/>
</dbReference>
<comment type="caution">
    <text evidence="6">The sequence shown here is derived from an EMBL/GenBank/DDBJ whole genome shotgun (WGS) entry which is preliminary data.</text>
</comment>
<comment type="subcellular location">
    <subcellularLocation>
        <location evidence="1">Cytoplasm</location>
    </subcellularLocation>
</comment>
<evidence type="ECO:0000256" key="4">
    <source>
        <dbReference type="SAM" id="MobiDB-lite"/>
    </source>
</evidence>
<dbReference type="EMBL" id="JAGHQL010000130">
    <property type="protein sequence ID" value="KAH0537840.1"/>
    <property type="molecule type" value="Genomic_DNA"/>
</dbReference>
<feature type="compositionally biased region" description="Basic and acidic residues" evidence="4">
    <location>
        <begin position="417"/>
        <end position="427"/>
    </location>
</feature>
<dbReference type="GO" id="GO:0031588">
    <property type="term" value="C:nucleotide-activated protein kinase complex"/>
    <property type="evidence" value="ECO:0007669"/>
    <property type="project" value="TreeGrafter"/>
</dbReference>
<proteinExistence type="inferred from homology"/>
<keyword evidence="3" id="KW-0963">Cytoplasm</keyword>
<dbReference type="InterPro" id="IPR013783">
    <property type="entry name" value="Ig-like_fold"/>
</dbReference>
<dbReference type="Pfam" id="PF04739">
    <property type="entry name" value="AMPKBI"/>
    <property type="match status" value="1"/>
</dbReference>
<dbReference type="Gene3D" id="2.60.40.10">
    <property type="entry name" value="Immunoglobulins"/>
    <property type="match status" value="1"/>
</dbReference>
<dbReference type="SUPFAM" id="SSF160219">
    <property type="entry name" value="AMPKBI-like"/>
    <property type="match status" value="1"/>
</dbReference>
<keyword evidence="7" id="KW-1185">Reference proteome</keyword>
<feature type="compositionally biased region" description="Basic and acidic residues" evidence="4">
    <location>
        <begin position="89"/>
        <end position="98"/>
    </location>
</feature>
<evidence type="ECO:0000259" key="5">
    <source>
        <dbReference type="SMART" id="SM01010"/>
    </source>
</evidence>
<feature type="compositionally biased region" description="Low complexity" evidence="4">
    <location>
        <begin position="40"/>
        <end position="62"/>
    </location>
</feature>
<evidence type="ECO:0000313" key="7">
    <source>
        <dbReference type="Proteomes" id="UP000698800"/>
    </source>
</evidence>
<dbReference type="GO" id="GO:0019901">
    <property type="term" value="F:protein kinase binding"/>
    <property type="evidence" value="ECO:0007669"/>
    <property type="project" value="TreeGrafter"/>
</dbReference>
<dbReference type="Pfam" id="PF16561">
    <property type="entry name" value="AMPK1_CBM"/>
    <property type="match status" value="1"/>
</dbReference>
<dbReference type="AlphaFoldDB" id="A0A9P8I388"/>
<dbReference type="Gene3D" id="6.20.250.60">
    <property type="match status" value="1"/>
</dbReference>
<dbReference type="InterPro" id="IPR014756">
    <property type="entry name" value="Ig_E-set"/>
</dbReference>
<evidence type="ECO:0000256" key="1">
    <source>
        <dbReference type="ARBA" id="ARBA00004496"/>
    </source>
</evidence>
<dbReference type="GO" id="GO:0005737">
    <property type="term" value="C:cytoplasm"/>
    <property type="evidence" value="ECO:0007669"/>
    <property type="project" value="UniProtKB-SubCell"/>
</dbReference>
<dbReference type="SUPFAM" id="SSF81296">
    <property type="entry name" value="E set domains"/>
    <property type="match status" value="1"/>
</dbReference>